<keyword evidence="1" id="KW-0732">Signal</keyword>
<reference evidence="2 3" key="1">
    <citation type="submission" date="2015-09" db="EMBL/GenBank/DDBJ databases">
        <title>Draft genome of the parasitic nematode Teladorsagia circumcincta isolate WARC Sus (inbred).</title>
        <authorList>
            <person name="Mitreva M."/>
        </authorList>
    </citation>
    <scope>NUCLEOTIDE SEQUENCE [LARGE SCALE GENOMIC DNA]</scope>
    <source>
        <strain evidence="2 3">S</strain>
    </source>
</reference>
<protein>
    <submittedName>
        <fullName evidence="2">Uncharacterized protein</fullName>
    </submittedName>
</protein>
<evidence type="ECO:0000256" key="1">
    <source>
        <dbReference type="SAM" id="SignalP"/>
    </source>
</evidence>
<dbReference type="AlphaFoldDB" id="A0A2G9V536"/>
<evidence type="ECO:0000313" key="3">
    <source>
        <dbReference type="Proteomes" id="UP000230423"/>
    </source>
</evidence>
<dbReference type="Proteomes" id="UP000230423">
    <property type="component" value="Unassembled WGS sequence"/>
</dbReference>
<proteinExistence type="predicted"/>
<name>A0A2G9V536_TELCI</name>
<organism evidence="2 3">
    <name type="scientific">Teladorsagia circumcincta</name>
    <name type="common">Brown stomach worm</name>
    <name type="synonym">Ostertagia circumcincta</name>
    <dbReference type="NCBI Taxonomy" id="45464"/>
    <lineage>
        <taxon>Eukaryota</taxon>
        <taxon>Metazoa</taxon>
        <taxon>Ecdysozoa</taxon>
        <taxon>Nematoda</taxon>
        <taxon>Chromadorea</taxon>
        <taxon>Rhabditida</taxon>
        <taxon>Rhabditina</taxon>
        <taxon>Rhabditomorpha</taxon>
        <taxon>Strongyloidea</taxon>
        <taxon>Trichostrongylidae</taxon>
        <taxon>Teladorsagia</taxon>
    </lineage>
</organism>
<keyword evidence="3" id="KW-1185">Reference proteome</keyword>
<gene>
    <name evidence="2" type="ORF">TELCIR_00320</name>
</gene>
<sequence>MLSRMLVSLLVSVTLLFSAYSDTRVKRAINPFLDSMGKRAVNPFLDSFGKRSSQYQPYFFHQKRFVHCTLTVWPANHSASAQFKPTTLSMERNVYEDKYVPRCSL</sequence>
<feature type="chain" id="PRO_5013688366" evidence="1">
    <location>
        <begin position="22"/>
        <end position="105"/>
    </location>
</feature>
<dbReference type="EMBL" id="KZ344993">
    <property type="protein sequence ID" value="PIO77558.1"/>
    <property type="molecule type" value="Genomic_DNA"/>
</dbReference>
<feature type="signal peptide" evidence="1">
    <location>
        <begin position="1"/>
        <end position="21"/>
    </location>
</feature>
<evidence type="ECO:0000313" key="2">
    <source>
        <dbReference type="EMBL" id="PIO77558.1"/>
    </source>
</evidence>
<dbReference type="OrthoDB" id="5805700at2759"/>
<accession>A0A2G9V536</accession>